<dbReference type="GO" id="GO:0005886">
    <property type="term" value="C:plasma membrane"/>
    <property type="evidence" value="ECO:0007669"/>
    <property type="project" value="TreeGrafter"/>
</dbReference>
<dbReference type="EMBL" id="MPOG01000014">
    <property type="protein sequence ID" value="OOH94100.1"/>
    <property type="molecule type" value="Genomic_DNA"/>
</dbReference>
<proteinExistence type="predicted"/>
<feature type="transmembrane region" description="Helical" evidence="1">
    <location>
        <begin position="16"/>
        <end position="36"/>
    </location>
</feature>
<dbReference type="InterPro" id="IPR052712">
    <property type="entry name" value="Acid_resist_chaperone_HdeD"/>
</dbReference>
<reference evidence="2 3" key="1">
    <citation type="submission" date="2016-11" db="EMBL/GenBank/DDBJ databases">
        <title>Genome sequence and comparative genomic analysis of clinical strain Elizabethkingia meningoseptica 61421 PRCM.</title>
        <authorList>
            <person name="Wang M."/>
            <person name="Hu S."/>
            <person name="Cao L."/>
            <person name="Jiang T."/>
            <person name="Zhou Y."/>
            <person name="Ming D."/>
        </authorList>
    </citation>
    <scope>NUCLEOTIDE SEQUENCE [LARGE SCALE GENOMIC DNA]</scope>
    <source>
        <strain evidence="2 3">61421 PRCM</strain>
    </source>
</reference>
<protein>
    <recommendedName>
        <fullName evidence="4">DUF308 domain-containing protein</fullName>
    </recommendedName>
</protein>
<dbReference type="AlphaFoldDB" id="A0A1T3INE4"/>
<dbReference type="PANTHER" id="PTHR34989:SF1">
    <property type="entry name" value="PROTEIN HDED"/>
    <property type="match status" value="1"/>
</dbReference>
<dbReference type="Proteomes" id="UP000188947">
    <property type="component" value="Unassembled WGS sequence"/>
</dbReference>
<feature type="transmembrane region" description="Helical" evidence="1">
    <location>
        <begin position="42"/>
        <end position="61"/>
    </location>
</feature>
<keyword evidence="3" id="KW-1185">Reference proteome</keyword>
<evidence type="ECO:0000313" key="3">
    <source>
        <dbReference type="Proteomes" id="UP000188947"/>
    </source>
</evidence>
<dbReference type="OrthoDB" id="7059775at2"/>
<dbReference type="Pfam" id="PF03729">
    <property type="entry name" value="DUF308"/>
    <property type="match status" value="1"/>
</dbReference>
<name>A0A1T3INE4_ELIME</name>
<comment type="caution">
    <text evidence="2">The sequence shown here is derived from an EMBL/GenBank/DDBJ whole genome shotgun (WGS) entry which is preliminary data.</text>
</comment>
<feature type="transmembrane region" description="Helical" evidence="1">
    <location>
        <begin position="153"/>
        <end position="175"/>
    </location>
</feature>
<sequence>MSNSFNTTIKSGIKNWYVPVISGLYTILAGLIILINRSISGPAFNILIGTVFIVSGLLSIIFTIRNRKLINGWGLYMLYGILMFDLGIYLSFYAGDSLFFVLGIGALLRSGIYLGTSLELKKHEHPKWNYLAITGGLGILLSFILITNSFSTISPYTITSVCFIIMGVSAVLLSLEFKKVNRFYEIIRKLSKL</sequence>
<keyword evidence="1" id="KW-0472">Membrane</keyword>
<feature type="transmembrane region" description="Helical" evidence="1">
    <location>
        <begin position="98"/>
        <end position="116"/>
    </location>
</feature>
<feature type="transmembrane region" description="Helical" evidence="1">
    <location>
        <begin position="128"/>
        <end position="147"/>
    </location>
</feature>
<evidence type="ECO:0008006" key="4">
    <source>
        <dbReference type="Google" id="ProtNLM"/>
    </source>
</evidence>
<evidence type="ECO:0000256" key="1">
    <source>
        <dbReference type="SAM" id="Phobius"/>
    </source>
</evidence>
<organism evidence="2 3">
    <name type="scientific">Elizabethkingia meningoseptica</name>
    <name type="common">Chryseobacterium meningosepticum</name>
    <dbReference type="NCBI Taxonomy" id="238"/>
    <lineage>
        <taxon>Bacteria</taxon>
        <taxon>Pseudomonadati</taxon>
        <taxon>Bacteroidota</taxon>
        <taxon>Flavobacteriia</taxon>
        <taxon>Flavobacteriales</taxon>
        <taxon>Weeksellaceae</taxon>
        <taxon>Elizabethkingia</taxon>
    </lineage>
</organism>
<dbReference type="PANTHER" id="PTHR34989">
    <property type="entry name" value="PROTEIN HDED"/>
    <property type="match status" value="1"/>
</dbReference>
<keyword evidence="1" id="KW-0812">Transmembrane</keyword>
<dbReference type="InterPro" id="IPR005325">
    <property type="entry name" value="DUF308_memb"/>
</dbReference>
<dbReference type="RefSeq" id="WP_070904435.1">
    <property type="nucleotide sequence ID" value="NZ_CP016378.1"/>
</dbReference>
<evidence type="ECO:0000313" key="2">
    <source>
        <dbReference type="EMBL" id="OOH94100.1"/>
    </source>
</evidence>
<keyword evidence="1" id="KW-1133">Transmembrane helix</keyword>
<dbReference type="STRING" id="238.BBD35_11395"/>
<accession>A0A1T3INE4</accession>
<feature type="transmembrane region" description="Helical" evidence="1">
    <location>
        <begin position="73"/>
        <end position="92"/>
    </location>
</feature>
<gene>
    <name evidence="2" type="ORF">BMF97_12075</name>
</gene>